<proteinExistence type="predicted"/>
<dbReference type="OrthoDB" id="427043at2"/>
<evidence type="ECO:0000313" key="4">
    <source>
        <dbReference type="Proteomes" id="UP000271624"/>
    </source>
</evidence>
<name>A0A433VUK7_9CYAN</name>
<gene>
    <name evidence="3" type="ORF">DSM106972_002880</name>
</gene>
<dbReference type="Pfam" id="PF13443">
    <property type="entry name" value="HTH_26"/>
    <property type="match status" value="1"/>
</dbReference>
<feature type="domain" description="HTH cro/C1-type" evidence="2">
    <location>
        <begin position="9"/>
        <end position="43"/>
    </location>
</feature>
<reference evidence="3" key="2">
    <citation type="journal article" date="2019" name="Genome Biol. Evol.">
        <title>Day and night: Metabolic profiles and evolutionary relationships of six axenic non-marine cyanobacteria.</title>
        <authorList>
            <person name="Will S.E."/>
            <person name="Henke P."/>
            <person name="Boedeker C."/>
            <person name="Huang S."/>
            <person name="Brinkmann H."/>
            <person name="Rohde M."/>
            <person name="Jarek M."/>
            <person name="Friedl T."/>
            <person name="Seufert S."/>
            <person name="Schumacher M."/>
            <person name="Overmann J."/>
            <person name="Neumann-Schaal M."/>
            <person name="Petersen J."/>
        </authorList>
    </citation>
    <scope>NUCLEOTIDE SEQUENCE [LARGE SCALE GENOMIC DNA]</scope>
    <source>
        <strain evidence="3">PCC 7102</strain>
    </source>
</reference>
<accession>A0A433VUK7</accession>
<dbReference type="EMBL" id="RSCL01000001">
    <property type="protein sequence ID" value="RUT09793.1"/>
    <property type="molecule type" value="Genomic_DNA"/>
</dbReference>
<dbReference type="Proteomes" id="UP000271624">
    <property type="component" value="Unassembled WGS sequence"/>
</dbReference>
<evidence type="ECO:0000313" key="3">
    <source>
        <dbReference type="EMBL" id="RUT09793.1"/>
    </source>
</evidence>
<organism evidence="3 4">
    <name type="scientific">Dulcicalothrix desertica PCC 7102</name>
    <dbReference type="NCBI Taxonomy" id="232991"/>
    <lineage>
        <taxon>Bacteria</taxon>
        <taxon>Bacillati</taxon>
        <taxon>Cyanobacteriota</taxon>
        <taxon>Cyanophyceae</taxon>
        <taxon>Nostocales</taxon>
        <taxon>Calotrichaceae</taxon>
        <taxon>Dulcicalothrix</taxon>
    </lineage>
</organism>
<dbReference type="RefSeq" id="WP_127078149.1">
    <property type="nucleotide sequence ID" value="NZ_RSCL01000001.1"/>
</dbReference>
<dbReference type="InterPro" id="IPR001387">
    <property type="entry name" value="Cro/C1-type_HTH"/>
</dbReference>
<comment type="caution">
    <text evidence="3">The sequence shown here is derived from an EMBL/GenBank/DDBJ whole genome shotgun (WGS) entry which is preliminary data.</text>
</comment>
<evidence type="ECO:0000256" key="1">
    <source>
        <dbReference type="SAM" id="MobiDB-lite"/>
    </source>
</evidence>
<sequence>MSSGSIRWKLNEIMARHRIKGKDLAEYLGITPNSVSLLKKATLLPEISGERWVQLCAGINELSQINERITPFDMVEYVENQSSNTGANISSKNSSTEAKAPDKSSQKRKTNAA</sequence>
<reference evidence="3" key="1">
    <citation type="submission" date="2018-12" db="EMBL/GenBank/DDBJ databases">
        <authorList>
            <person name="Will S."/>
            <person name="Neumann-Schaal M."/>
            <person name="Henke P."/>
        </authorList>
    </citation>
    <scope>NUCLEOTIDE SEQUENCE</scope>
    <source>
        <strain evidence="3">PCC 7102</strain>
    </source>
</reference>
<keyword evidence="4" id="KW-1185">Reference proteome</keyword>
<dbReference type="AlphaFoldDB" id="A0A433VUK7"/>
<feature type="region of interest" description="Disordered" evidence="1">
    <location>
        <begin position="83"/>
        <end position="113"/>
    </location>
</feature>
<feature type="compositionally biased region" description="Polar residues" evidence="1">
    <location>
        <begin position="83"/>
        <end position="97"/>
    </location>
</feature>
<evidence type="ECO:0000259" key="2">
    <source>
        <dbReference type="Pfam" id="PF13443"/>
    </source>
</evidence>
<protein>
    <recommendedName>
        <fullName evidence="2">HTH cro/C1-type domain-containing protein</fullName>
    </recommendedName>
</protein>